<accession>A0ABT0YXF2</accession>
<keyword evidence="2" id="KW-1185">Reference proteome</keyword>
<dbReference type="RefSeq" id="WP_251781005.1">
    <property type="nucleotide sequence ID" value="NZ_JAMKFE010000020.1"/>
</dbReference>
<proteinExistence type="predicted"/>
<reference evidence="1" key="1">
    <citation type="submission" date="2022-05" db="EMBL/GenBank/DDBJ databases">
        <title>Schlegelella sp. nov., isolated from mangrove soil.</title>
        <authorList>
            <person name="Liu Y."/>
            <person name="Ge X."/>
            <person name="Liu W."/>
        </authorList>
    </citation>
    <scope>NUCLEOTIDE SEQUENCE</scope>
    <source>
        <strain evidence="1">S2-27</strain>
    </source>
</reference>
<gene>
    <name evidence="1" type="ORF">M8A51_23560</name>
</gene>
<evidence type="ECO:0000313" key="1">
    <source>
        <dbReference type="EMBL" id="MCM5682518.1"/>
    </source>
</evidence>
<organism evidence="1 2">
    <name type="scientific">Caldimonas mangrovi</name>
    <dbReference type="NCBI Taxonomy" id="2944811"/>
    <lineage>
        <taxon>Bacteria</taxon>
        <taxon>Pseudomonadati</taxon>
        <taxon>Pseudomonadota</taxon>
        <taxon>Betaproteobacteria</taxon>
        <taxon>Burkholderiales</taxon>
        <taxon>Sphaerotilaceae</taxon>
        <taxon>Caldimonas</taxon>
    </lineage>
</organism>
<name>A0ABT0YXF2_9BURK</name>
<comment type="caution">
    <text evidence="1">The sequence shown here is derived from an EMBL/GenBank/DDBJ whole genome shotgun (WGS) entry which is preliminary data.</text>
</comment>
<dbReference type="Proteomes" id="UP001165541">
    <property type="component" value="Unassembled WGS sequence"/>
</dbReference>
<evidence type="ECO:0008006" key="3">
    <source>
        <dbReference type="Google" id="ProtNLM"/>
    </source>
</evidence>
<sequence>MAFTAGMMMVAGGAMNATSQYQAGKAQSQIAGYNARVAESQAVDALERGELEESRQRSSTRQLIGSQRARLAAQGIEIDSGSALDVQEDTAALGEMDALMIRNNAAREAWGYRTQAVDARNQGAIARSQGTSQAIGTILGTAGNVYRGGYFKG</sequence>
<evidence type="ECO:0000313" key="2">
    <source>
        <dbReference type="Proteomes" id="UP001165541"/>
    </source>
</evidence>
<protein>
    <recommendedName>
        <fullName evidence="3">Phage protein</fullName>
    </recommendedName>
</protein>
<dbReference type="EMBL" id="JAMKFE010000020">
    <property type="protein sequence ID" value="MCM5682518.1"/>
    <property type="molecule type" value="Genomic_DNA"/>
</dbReference>